<keyword evidence="10 23" id="KW-0436">Ligase</keyword>
<evidence type="ECO:0000256" key="10">
    <source>
        <dbReference type="ARBA" id="ARBA00022598"/>
    </source>
</evidence>
<dbReference type="NCBIfam" id="NF008101">
    <property type="entry name" value="PRK10846.1"/>
    <property type="match status" value="1"/>
</dbReference>
<evidence type="ECO:0000259" key="24">
    <source>
        <dbReference type="Pfam" id="PF02875"/>
    </source>
</evidence>
<comment type="pathway">
    <text evidence="4">Cofactor biosynthesis; tetrahydrofolylpolyglutamate biosynthesis.</text>
</comment>
<evidence type="ECO:0000256" key="9">
    <source>
        <dbReference type="ARBA" id="ARBA00019357"/>
    </source>
</evidence>
<dbReference type="GO" id="GO:0004326">
    <property type="term" value="F:tetrahydrofolylpolyglutamate synthase activity"/>
    <property type="evidence" value="ECO:0007669"/>
    <property type="project" value="UniProtKB-EC"/>
</dbReference>
<dbReference type="InterPro" id="IPR001645">
    <property type="entry name" value="Folylpolyglutamate_synth"/>
</dbReference>
<comment type="catalytic activity">
    <reaction evidence="20">
        <text>10-formyltetrahydrofolyl-(gamma-L-Glu)(n) + L-glutamate + ATP = 10-formyltetrahydrofolyl-(gamma-L-Glu)(n+1) + ADP + phosphate + H(+)</text>
        <dbReference type="Rhea" id="RHEA:51904"/>
        <dbReference type="Rhea" id="RHEA-COMP:13088"/>
        <dbReference type="Rhea" id="RHEA-COMP:14300"/>
        <dbReference type="ChEBI" id="CHEBI:15378"/>
        <dbReference type="ChEBI" id="CHEBI:29985"/>
        <dbReference type="ChEBI" id="CHEBI:30616"/>
        <dbReference type="ChEBI" id="CHEBI:43474"/>
        <dbReference type="ChEBI" id="CHEBI:134413"/>
        <dbReference type="ChEBI" id="CHEBI:456216"/>
        <dbReference type="EC" id="6.3.2.17"/>
    </reaction>
</comment>
<name>A0A450RXA6_9GAMM</name>
<comment type="similarity">
    <text evidence="5 23">Belongs to the folylpolyglutamate synthase family.</text>
</comment>
<dbReference type="EC" id="6.3.2.12" evidence="7"/>
<evidence type="ECO:0000256" key="14">
    <source>
        <dbReference type="ARBA" id="ARBA00022842"/>
    </source>
</evidence>
<evidence type="ECO:0000256" key="13">
    <source>
        <dbReference type="ARBA" id="ARBA00022840"/>
    </source>
</evidence>
<feature type="domain" description="Mur ligase C-terminal" evidence="24">
    <location>
        <begin position="309"/>
        <end position="432"/>
    </location>
</feature>
<evidence type="ECO:0000256" key="23">
    <source>
        <dbReference type="PIRNR" id="PIRNR001563"/>
    </source>
</evidence>
<comment type="subunit">
    <text evidence="6">Monomer.</text>
</comment>
<dbReference type="GO" id="GO:0046654">
    <property type="term" value="P:tetrahydrofolate biosynthetic process"/>
    <property type="evidence" value="ECO:0007669"/>
    <property type="project" value="UniProtKB-UniPathway"/>
</dbReference>
<dbReference type="FunFam" id="3.40.1190.10:FF:000004">
    <property type="entry name" value="Dihydrofolate synthase/folylpolyglutamate synthase"/>
    <property type="match status" value="1"/>
</dbReference>
<dbReference type="Gene3D" id="3.40.1190.10">
    <property type="entry name" value="Mur-like, catalytic domain"/>
    <property type="match status" value="1"/>
</dbReference>
<keyword evidence="11" id="KW-0479">Metal-binding</keyword>
<comment type="catalytic activity">
    <reaction evidence="19">
        <text>(6S)-5,6,7,8-tetrahydrofolyl-(gamma-L-Glu)(n) + L-glutamate + ATP = (6S)-5,6,7,8-tetrahydrofolyl-(gamma-L-Glu)(n+1) + ADP + phosphate + H(+)</text>
        <dbReference type="Rhea" id="RHEA:10580"/>
        <dbReference type="Rhea" id="RHEA-COMP:14738"/>
        <dbReference type="Rhea" id="RHEA-COMP:14740"/>
        <dbReference type="ChEBI" id="CHEBI:15378"/>
        <dbReference type="ChEBI" id="CHEBI:29985"/>
        <dbReference type="ChEBI" id="CHEBI:30616"/>
        <dbReference type="ChEBI" id="CHEBI:43474"/>
        <dbReference type="ChEBI" id="CHEBI:141005"/>
        <dbReference type="ChEBI" id="CHEBI:456216"/>
        <dbReference type="EC" id="6.3.2.17"/>
    </reaction>
</comment>
<comment type="catalytic activity">
    <reaction evidence="21">
        <text>(6R)-5,10-methylenetetrahydrofolyl-(gamma-L-Glu)(n) + L-glutamate + ATP = (6R)-5,10-methylenetetrahydrofolyl-(gamma-L-Glu)(n+1) + ADP + phosphate + H(+)</text>
        <dbReference type="Rhea" id="RHEA:51912"/>
        <dbReference type="Rhea" id="RHEA-COMP:13257"/>
        <dbReference type="Rhea" id="RHEA-COMP:13258"/>
        <dbReference type="ChEBI" id="CHEBI:15378"/>
        <dbReference type="ChEBI" id="CHEBI:29985"/>
        <dbReference type="ChEBI" id="CHEBI:30616"/>
        <dbReference type="ChEBI" id="CHEBI:43474"/>
        <dbReference type="ChEBI" id="CHEBI:136572"/>
        <dbReference type="ChEBI" id="CHEBI:456216"/>
        <dbReference type="EC" id="6.3.2.17"/>
    </reaction>
</comment>
<evidence type="ECO:0000256" key="2">
    <source>
        <dbReference type="ARBA" id="ARBA00002714"/>
    </source>
</evidence>
<evidence type="ECO:0000256" key="20">
    <source>
        <dbReference type="ARBA" id="ARBA00047808"/>
    </source>
</evidence>
<comment type="catalytic activity">
    <reaction evidence="22">
        <text>7,8-dihydropteroate + L-glutamate + ATP = 7,8-dihydrofolate + ADP + phosphate + H(+)</text>
        <dbReference type="Rhea" id="RHEA:23584"/>
        <dbReference type="ChEBI" id="CHEBI:15378"/>
        <dbReference type="ChEBI" id="CHEBI:17839"/>
        <dbReference type="ChEBI" id="CHEBI:29985"/>
        <dbReference type="ChEBI" id="CHEBI:30616"/>
        <dbReference type="ChEBI" id="CHEBI:43474"/>
        <dbReference type="ChEBI" id="CHEBI:57451"/>
        <dbReference type="ChEBI" id="CHEBI:456216"/>
        <dbReference type="EC" id="6.3.2.12"/>
    </reaction>
</comment>
<keyword evidence="14" id="KW-0460">Magnesium</keyword>
<evidence type="ECO:0000256" key="3">
    <source>
        <dbReference type="ARBA" id="ARBA00004799"/>
    </source>
</evidence>
<dbReference type="PANTHER" id="PTHR11136:SF0">
    <property type="entry name" value="DIHYDROFOLATE SYNTHETASE-RELATED"/>
    <property type="match status" value="1"/>
</dbReference>
<dbReference type="GO" id="GO:0046872">
    <property type="term" value="F:metal ion binding"/>
    <property type="evidence" value="ECO:0007669"/>
    <property type="project" value="UniProtKB-KW"/>
</dbReference>
<evidence type="ECO:0000256" key="15">
    <source>
        <dbReference type="ARBA" id="ARBA00022909"/>
    </source>
</evidence>
<dbReference type="EMBL" id="CAADEY010000006">
    <property type="protein sequence ID" value="VFJ43655.1"/>
    <property type="molecule type" value="Genomic_DNA"/>
</dbReference>
<dbReference type="Pfam" id="PF02875">
    <property type="entry name" value="Mur_ligase_C"/>
    <property type="match status" value="1"/>
</dbReference>
<evidence type="ECO:0000256" key="22">
    <source>
        <dbReference type="ARBA" id="ARBA00049161"/>
    </source>
</evidence>
<evidence type="ECO:0000256" key="5">
    <source>
        <dbReference type="ARBA" id="ARBA00008276"/>
    </source>
</evidence>
<dbReference type="InterPro" id="IPR036615">
    <property type="entry name" value="Mur_ligase_C_dom_sf"/>
</dbReference>
<evidence type="ECO:0000256" key="19">
    <source>
        <dbReference type="ARBA" id="ARBA00047493"/>
    </source>
</evidence>
<organism evidence="25">
    <name type="scientific">Candidatus Kentrum sp. DK</name>
    <dbReference type="NCBI Taxonomy" id="2126562"/>
    <lineage>
        <taxon>Bacteria</taxon>
        <taxon>Pseudomonadati</taxon>
        <taxon>Pseudomonadota</taxon>
        <taxon>Gammaproteobacteria</taxon>
        <taxon>Candidatus Kentrum</taxon>
    </lineage>
</organism>
<dbReference type="PANTHER" id="PTHR11136">
    <property type="entry name" value="FOLYLPOLYGLUTAMATE SYNTHASE-RELATED"/>
    <property type="match status" value="1"/>
</dbReference>
<evidence type="ECO:0000256" key="6">
    <source>
        <dbReference type="ARBA" id="ARBA00011245"/>
    </source>
</evidence>
<dbReference type="GO" id="GO:0046656">
    <property type="term" value="P:folic acid biosynthetic process"/>
    <property type="evidence" value="ECO:0007669"/>
    <property type="project" value="UniProtKB-KW"/>
</dbReference>
<evidence type="ECO:0000256" key="21">
    <source>
        <dbReference type="ARBA" id="ARBA00049035"/>
    </source>
</evidence>
<keyword evidence="12 23" id="KW-0547">Nucleotide-binding</keyword>
<comment type="function">
    <text evidence="2">Functions in two distinct reactions of the de novo folate biosynthetic pathway. Catalyzes the addition of a glutamate residue to dihydropteroate (7,8-dihydropteroate or H2Pte) to form dihydrofolate (7,8-dihydrofolate monoglutamate or H2Pte-Glu). Also catalyzes successive additions of L-glutamate to tetrahydrofolate or 10-formyltetrahydrofolate or 5,10-methylenetetrahydrofolate, leading to folylpolyglutamate derivatives.</text>
</comment>
<evidence type="ECO:0000256" key="12">
    <source>
        <dbReference type="ARBA" id="ARBA00022741"/>
    </source>
</evidence>
<dbReference type="UniPathway" id="UPA00077">
    <property type="reaction ID" value="UER00157"/>
</dbReference>
<evidence type="ECO:0000256" key="8">
    <source>
        <dbReference type="ARBA" id="ARBA00013025"/>
    </source>
</evidence>
<evidence type="ECO:0000256" key="11">
    <source>
        <dbReference type="ARBA" id="ARBA00022723"/>
    </source>
</evidence>
<comment type="cofactor">
    <cofactor evidence="1">
        <name>Mg(2+)</name>
        <dbReference type="ChEBI" id="CHEBI:18420"/>
    </cofactor>
</comment>
<evidence type="ECO:0000256" key="18">
    <source>
        <dbReference type="ARBA" id="ARBA00032510"/>
    </source>
</evidence>
<evidence type="ECO:0000313" key="25">
    <source>
        <dbReference type="EMBL" id="VFJ43655.1"/>
    </source>
</evidence>
<dbReference type="NCBIfam" id="TIGR01499">
    <property type="entry name" value="folC"/>
    <property type="match status" value="1"/>
</dbReference>
<reference evidence="25" key="1">
    <citation type="submission" date="2019-02" db="EMBL/GenBank/DDBJ databases">
        <authorList>
            <person name="Gruber-Vodicka R. H."/>
            <person name="Seah K. B. B."/>
        </authorList>
    </citation>
    <scope>NUCLEOTIDE SEQUENCE</scope>
    <source>
        <strain evidence="25">BECK_DK161</strain>
    </source>
</reference>
<dbReference type="SUPFAM" id="SSF53244">
    <property type="entry name" value="MurD-like peptide ligases, peptide-binding domain"/>
    <property type="match status" value="1"/>
</dbReference>
<dbReference type="InterPro" id="IPR004101">
    <property type="entry name" value="Mur_ligase_C"/>
</dbReference>
<dbReference type="SUPFAM" id="SSF53623">
    <property type="entry name" value="MurD-like peptide ligases, catalytic domain"/>
    <property type="match status" value="1"/>
</dbReference>
<sequence>MRFDNVPDWLAWQERLHPVSVDLGLARVSLVAKRLGVTHPPFPIVSVAGTNGKGSGVALLESIYRQAGYRTGAYTSPHLACYNERVRVAGCETSDEALLAAFEAIDAARADTTLTYFEFGTLAALWVFRQAQVDVGLLEVGLGGRLDAVNLFDADVALVMRIGIDHVDWLGPDRESIGREKAGIFRPGRPAICGDPAPPASIEAHARSLGAVFICAGRDFQHCPYLPGDDGHGAGRLFPSYAVTCASGPWRWEGPGGVRHENLPNPALTGAHQRQNAAAAVMAVECLRERLPVSEGALRQGIAEASLPGRFQLLAGKDGITRILDVAHNPQAAEALAHALRDLPCRGRTLAVVAMLADKDIAGVLRAMEPVVDGWYAAGIDAPRGAGAGEVAAVLSRIATGAVHRNATVADAYRAALQAAMPGDRVVVFGSFYTVGMVLRSEEIGVLCSRNPF</sequence>
<evidence type="ECO:0000256" key="1">
    <source>
        <dbReference type="ARBA" id="ARBA00001946"/>
    </source>
</evidence>
<protein>
    <recommendedName>
        <fullName evidence="9">Dihydrofolate synthase/folylpolyglutamate synthase</fullName>
        <ecNumber evidence="7">6.3.2.12</ecNumber>
        <ecNumber evidence="8">6.3.2.17</ecNumber>
    </recommendedName>
    <alternativeName>
        <fullName evidence="18">Folylpoly-gamma-glutamate synthetase-dihydrofolate synthetase</fullName>
    </alternativeName>
    <alternativeName>
        <fullName evidence="16">Folylpolyglutamate synthetase</fullName>
    </alternativeName>
    <alternativeName>
        <fullName evidence="17">Tetrahydrofolylpolyglutamate synthase</fullName>
    </alternativeName>
</protein>
<dbReference type="GO" id="GO:0005737">
    <property type="term" value="C:cytoplasm"/>
    <property type="evidence" value="ECO:0007669"/>
    <property type="project" value="TreeGrafter"/>
</dbReference>
<dbReference type="EC" id="6.3.2.17" evidence="8"/>
<dbReference type="GO" id="GO:0005524">
    <property type="term" value="F:ATP binding"/>
    <property type="evidence" value="ECO:0007669"/>
    <property type="project" value="UniProtKB-KW"/>
</dbReference>
<dbReference type="AlphaFoldDB" id="A0A450RXA6"/>
<proteinExistence type="inferred from homology"/>
<gene>
    <name evidence="25" type="ORF">BECKDK2373C_GA0170839_100621</name>
</gene>
<dbReference type="Gene3D" id="3.90.190.20">
    <property type="entry name" value="Mur ligase, C-terminal domain"/>
    <property type="match status" value="1"/>
</dbReference>
<evidence type="ECO:0000256" key="16">
    <source>
        <dbReference type="ARBA" id="ARBA00030048"/>
    </source>
</evidence>
<accession>A0A450RXA6</accession>
<dbReference type="InterPro" id="IPR036565">
    <property type="entry name" value="Mur-like_cat_sf"/>
</dbReference>
<evidence type="ECO:0000256" key="4">
    <source>
        <dbReference type="ARBA" id="ARBA00005150"/>
    </source>
</evidence>
<evidence type="ECO:0000256" key="17">
    <source>
        <dbReference type="ARBA" id="ARBA00030592"/>
    </source>
</evidence>
<dbReference type="GO" id="GO:0008841">
    <property type="term" value="F:dihydrofolate synthase activity"/>
    <property type="evidence" value="ECO:0007669"/>
    <property type="project" value="UniProtKB-EC"/>
</dbReference>
<keyword evidence="15" id="KW-0289">Folate biosynthesis</keyword>
<evidence type="ECO:0000256" key="7">
    <source>
        <dbReference type="ARBA" id="ARBA00013023"/>
    </source>
</evidence>
<comment type="pathway">
    <text evidence="3">Cofactor biosynthesis; tetrahydrofolate biosynthesis; 7,8-dihydrofolate from 2-amino-4-hydroxy-6-hydroxymethyl-7,8-dihydropteridine diphosphate and 4-aminobenzoate: step 2/2.</text>
</comment>
<keyword evidence="13 23" id="KW-0067">ATP-binding</keyword>
<dbReference type="PIRSF" id="PIRSF001563">
    <property type="entry name" value="Folylpolyglu_synth"/>
    <property type="match status" value="1"/>
</dbReference>